<dbReference type="PANTHER" id="PTHR14150">
    <property type="entry name" value="U3 SMALL NUCLEOLAR RNA-ASSOCIATED PROTEIN 14"/>
    <property type="match status" value="1"/>
</dbReference>
<feature type="compositionally biased region" description="Basic and acidic residues" evidence="6">
    <location>
        <begin position="404"/>
        <end position="415"/>
    </location>
</feature>
<protein>
    <recommendedName>
        <fullName evidence="9">U3 small nucleolar RNA-associated protein 14 homolog A</fullName>
    </recommendedName>
</protein>
<evidence type="ECO:0000256" key="6">
    <source>
        <dbReference type="SAM" id="MobiDB-lite"/>
    </source>
</evidence>
<name>A0AAN8DGM1_CHAGU</name>
<evidence type="ECO:0000313" key="7">
    <source>
        <dbReference type="EMBL" id="KAK5921460.1"/>
    </source>
</evidence>
<dbReference type="InterPro" id="IPR006709">
    <property type="entry name" value="SSU_processome_Utp14"/>
</dbReference>
<keyword evidence="4" id="KW-0539">Nucleus</keyword>
<keyword evidence="8" id="KW-1185">Reference proteome</keyword>
<feature type="region of interest" description="Disordered" evidence="6">
    <location>
        <begin position="1"/>
        <end position="20"/>
    </location>
</feature>
<feature type="region of interest" description="Disordered" evidence="6">
    <location>
        <begin position="866"/>
        <end position="889"/>
    </location>
</feature>
<accession>A0AAN8DGM1</accession>
<feature type="compositionally biased region" description="Basic residues" evidence="6">
    <location>
        <begin position="1"/>
        <end position="15"/>
    </location>
</feature>
<feature type="coiled-coil region" evidence="5">
    <location>
        <begin position="355"/>
        <end position="383"/>
    </location>
</feature>
<comment type="subcellular location">
    <subcellularLocation>
        <location evidence="1">Nucleus</location>
        <location evidence="1">Nucleolus</location>
    </subcellularLocation>
</comment>
<dbReference type="AlphaFoldDB" id="A0AAN8DGM1"/>
<feature type="compositionally biased region" description="Acidic residues" evidence="6">
    <location>
        <begin position="432"/>
        <end position="447"/>
    </location>
</feature>
<keyword evidence="5" id="KW-0175">Coiled coil</keyword>
<organism evidence="7 8">
    <name type="scientific">Champsocephalus gunnari</name>
    <name type="common">Mackerel icefish</name>
    <dbReference type="NCBI Taxonomy" id="52237"/>
    <lineage>
        <taxon>Eukaryota</taxon>
        <taxon>Metazoa</taxon>
        <taxon>Chordata</taxon>
        <taxon>Craniata</taxon>
        <taxon>Vertebrata</taxon>
        <taxon>Euteleostomi</taxon>
        <taxon>Actinopterygii</taxon>
        <taxon>Neopterygii</taxon>
        <taxon>Teleostei</taxon>
        <taxon>Neoteleostei</taxon>
        <taxon>Acanthomorphata</taxon>
        <taxon>Eupercaria</taxon>
        <taxon>Perciformes</taxon>
        <taxon>Notothenioidei</taxon>
        <taxon>Channichthyidae</taxon>
        <taxon>Champsocephalus</taxon>
    </lineage>
</organism>
<feature type="region of interest" description="Disordered" evidence="6">
    <location>
        <begin position="394"/>
        <end position="646"/>
    </location>
</feature>
<gene>
    <name evidence="7" type="ORF">CgunFtcFv8_025165</name>
</gene>
<evidence type="ECO:0000256" key="2">
    <source>
        <dbReference type="ARBA" id="ARBA00007774"/>
    </source>
</evidence>
<evidence type="ECO:0000256" key="3">
    <source>
        <dbReference type="ARBA" id="ARBA00022553"/>
    </source>
</evidence>
<evidence type="ECO:0000256" key="1">
    <source>
        <dbReference type="ARBA" id="ARBA00004604"/>
    </source>
</evidence>
<evidence type="ECO:0000256" key="5">
    <source>
        <dbReference type="SAM" id="Coils"/>
    </source>
</evidence>
<feature type="region of interest" description="Disordered" evidence="6">
    <location>
        <begin position="663"/>
        <end position="689"/>
    </location>
</feature>
<dbReference type="GO" id="GO:0032040">
    <property type="term" value="C:small-subunit processome"/>
    <property type="evidence" value="ECO:0007669"/>
    <property type="project" value="InterPro"/>
</dbReference>
<proteinExistence type="inferred from homology"/>
<dbReference type="PANTHER" id="PTHR14150:SF12">
    <property type="entry name" value="U3 SMALL NUCLEOLAR RNA-ASSOCIATED PROTEIN 14 HOMOLOG A"/>
    <property type="match status" value="1"/>
</dbReference>
<reference evidence="7 8" key="1">
    <citation type="journal article" date="2023" name="Mol. Biol. Evol.">
        <title>Genomics of Secondarily Temperate Adaptation in the Only Non-Antarctic Icefish.</title>
        <authorList>
            <person name="Rivera-Colon A.G."/>
            <person name="Rayamajhi N."/>
            <person name="Minhas B.F."/>
            <person name="Madrigal G."/>
            <person name="Bilyk K.T."/>
            <person name="Yoon V."/>
            <person name="Hune M."/>
            <person name="Gregory S."/>
            <person name="Cheng C.H.C."/>
            <person name="Catchen J.M."/>
        </authorList>
    </citation>
    <scope>NUCLEOTIDE SEQUENCE [LARGE SCALE GENOMIC DNA]</scope>
    <source>
        <tissue evidence="7">White muscle</tissue>
    </source>
</reference>
<feature type="compositionally biased region" description="Acidic residues" evidence="6">
    <location>
        <begin position="472"/>
        <end position="611"/>
    </location>
</feature>
<keyword evidence="3" id="KW-0597">Phosphoprotein</keyword>
<sequence length="889" mass="101250">MAKVSKKKVSKKSVRKSSTVTEKIAEVKPDVVYDDGGDDEFLSKEDGNISSEEEEEDGGGKDERKRQKLLEAISALGGKRQKKLGERSEAAVLMSEFTVNAEGEGDKIDLSDLIGSMEKTSAVPAKTKKQLKNLQHSNKTIECPLSKQESERIQRDVAFRKASTEVTRWKDIIKQNQRAEQLVFPLDKEPTGPRPMERMVTGWKAQTPLEQEIFALLSANKQPINDPILTPAEEASMRAMSLEEAKIRRAELQKARALQSYYEAKTRRERKIKSKKYHKVQNKAKRKEFLKKFEEMVKTDPAAALEELSKIELARMQERMSLKHQNSGKWAKSKVIMAKYDEGARKAMQQQLEVNKELTQKLVTALNREEEEEEEEAVDEEVLPDFVNDAEQGLHCSNPWMRGKLSEDPAEKELSENMDLITEGPGAVGNPAEEEEEEEEVVETEEETLLREFDSRRKRRQAHEAVTAPVPDQEEEEEPQVPDQEEEEEPPVPDQEEEEEPPVPDQEEEKEPQVPDQEEEEEPQGPDQEEEKEPQVPDQEEEEEPQGPDQEEEKEPQVPDQEEEEEPQGPDQEEEKEPQVPDQEEEEEPPVPDQEEEEEPQGPDQEEEELSEFTSLLRGIADSRREAEMPEAAADSCPTDPSARLEEGLLRVRTLEDMELLGQPAPATEQLPPVAPQADTARKRKRGIELKEVLTKETQVIKVPLAPTMEDTEDSEDRLDQRGLIKEAFAGDDVVSDFLKDKRKQEDAAKPQVVDLTLPGWGEWGGTNLKPSRNKRRRFRIKAAPPPPRRDQCLPSIIMSEKRNSSISLHQVNSLPFPFQNHAQFESTIRAPLGRTWNTEQTVRKISKPKVVTQLGAIIEPMSREELLKDRKQVTAGSAGRVDSWKRKR</sequence>
<dbReference type="Pfam" id="PF04615">
    <property type="entry name" value="Utp14"/>
    <property type="match status" value="1"/>
</dbReference>
<comment type="caution">
    <text evidence="7">The sequence shown here is derived from an EMBL/GenBank/DDBJ whole genome shotgun (WGS) entry which is preliminary data.</text>
</comment>
<comment type="similarity">
    <text evidence="2">Belongs to the UTP14 family.</text>
</comment>
<dbReference type="EMBL" id="JAURVH010001523">
    <property type="protein sequence ID" value="KAK5921460.1"/>
    <property type="molecule type" value="Genomic_DNA"/>
</dbReference>
<evidence type="ECO:0000256" key="4">
    <source>
        <dbReference type="ARBA" id="ARBA00023242"/>
    </source>
</evidence>
<dbReference type="Proteomes" id="UP001331515">
    <property type="component" value="Unassembled WGS sequence"/>
</dbReference>
<feature type="region of interest" description="Disordered" evidence="6">
    <location>
        <begin position="31"/>
        <end position="65"/>
    </location>
</feature>
<dbReference type="GO" id="GO:0006364">
    <property type="term" value="P:rRNA processing"/>
    <property type="evidence" value="ECO:0007669"/>
    <property type="project" value="InterPro"/>
</dbReference>
<evidence type="ECO:0000313" key="8">
    <source>
        <dbReference type="Proteomes" id="UP001331515"/>
    </source>
</evidence>
<evidence type="ECO:0008006" key="9">
    <source>
        <dbReference type="Google" id="ProtNLM"/>
    </source>
</evidence>